<evidence type="ECO:0000313" key="2">
    <source>
        <dbReference type="Proteomes" id="UP000236604"/>
    </source>
</evidence>
<dbReference type="InterPro" id="IPR013211">
    <property type="entry name" value="LVIVD"/>
</dbReference>
<dbReference type="AlphaFoldDB" id="A0A2K1P6K5"/>
<dbReference type="RefSeq" id="WP_103077717.1">
    <property type="nucleotide sequence ID" value="NZ_AZRN01000034.1"/>
</dbReference>
<evidence type="ECO:0000313" key="1">
    <source>
        <dbReference type="EMBL" id="PNR98421.1"/>
    </source>
</evidence>
<proteinExistence type="predicted"/>
<sequence length="98" mass="10797">MSHLNLEDGANDVYLEDNYAYVADSDNGLTIVDVSNPIEPKVVGHYFTGWAESVYIKDNYAYAANYLNGLVILDVSNSENPTLVADMLWLSLYGISGN</sequence>
<accession>A0A2K1P6K5</accession>
<comment type="caution">
    <text evidence="1">The sequence shown here is derived from an EMBL/GenBank/DDBJ whole genome shotgun (WGS) entry which is preliminary data.</text>
</comment>
<organism evidence="1 2">
    <name type="scientific">Petrotoga mexicana DSM 14811</name>
    <dbReference type="NCBI Taxonomy" id="1122954"/>
    <lineage>
        <taxon>Bacteria</taxon>
        <taxon>Thermotogati</taxon>
        <taxon>Thermotogota</taxon>
        <taxon>Thermotogae</taxon>
        <taxon>Petrotogales</taxon>
        <taxon>Petrotogaceae</taxon>
        <taxon>Petrotoga</taxon>
    </lineage>
</organism>
<name>A0A2K1P6K5_9BACT</name>
<protein>
    <recommendedName>
        <fullName evidence="3">LVIVD repeat protein</fullName>
    </recommendedName>
</protein>
<dbReference type="Pfam" id="PF08309">
    <property type="entry name" value="LVIVD"/>
    <property type="match status" value="2"/>
</dbReference>
<gene>
    <name evidence="1" type="ORF">X927_09215</name>
</gene>
<evidence type="ECO:0008006" key="3">
    <source>
        <dbReference type="Google" id="ProtNLM"/>
    </source>
</evidence>
<dbReference type="EMBL" id="AZRN01000034">
    <property type="protein sequence ID" value="PNR98421.1"/>
    <property type="molecule type" value="Genomic_DNA"/>
</dbReference>
<keyword evidence="2" id="KW-1185">Reference proteome</keyword>
<dbReference type="Proteomes" id="UP000236604">
    <property type="component" value="Unassembled WGS sequence"/>
</dbReference>
<reference evidence="1 2" key="1">
    <citation type="submission" date="2013-12" db="EMBL/GenBank/DDBJ databases">
        <title>Comparative genomics of Petrotoga isolates.</title>
        <authorList>
            <person name="Nesbo C.L."/>
            <person name="Charchuk R."/>
            <person name="Chow K."/>
        </authorList>
    </citation>
    <scope>NUCLEOTIDE SEQUENCE [LARGE SCALE GENOMIC DNA]</scope>
    <source>
        <strain evidence="1 2">DSM 14811</strain>
    </source>
</reference>